<sequence length="163" mass="18113">MALRPCEDCKKDYSDRAAQCIHCGAPNPLMVQPTQDDSNTLTEFVIGCLIVGVLLFFYGKDLIAYAGHLLNSLNVGVLSESQLQDCENDRIKTSMKQTFDESAYAQTYHLKAITIQTSESSAKQKGSILACNATLTTNSAETFRFIYQFKKHEGGYLIEAQPR</sequence>
<gene>
    <name evidence="2" type="ORF">DJ533_15650</name>
</gene>
<protein>
    <recommendedName>
        <fullName evidence="4">Zinc ribbon domain-containing protein</fullName>
    </recommendedName>
</protein>
<evidence type="ECO:0000313" key="3">
    <source>
        <dbReference type="Proteomes" id="UP000245977"/>
    </source>
</evidence>
<dbReference type="EMBL" id="CP029397">
    <property type="protein sequence ID" value="AWL29898.1"/>
    <property type="molecule type" value="Genomic_DNA"/>
</dbReference>
<dbReference type="RefSeq" id="WP_089024792.1">
    <property type="nucleotide sequence ID" value="NZ_CP029397.2"/>
</dbReference>
<dbReference type="OrthoDB" id="6687125at2"/>
<organism evidence="2 3">
    <name type="scientific">Acinetobacter defluvii</name>
    <dbReference type="NCBI Taxonomy" id="1871111"/>
    <lineage>
        <taxon>Bacteria</taxon>
        <taxon>Pseudomonadati</taxon>
        <taxon>Pseudomonadota</taxon>
        <taxon>Gammaproteobacteria</taxon>
        <taxon>Moraxellales</taxon>
        <taxon>Moraxellaceae</taxon>
        <taxon>Acinetobacter</taxon>
    </lineage>
</organism>
<keyword evidence="1" id="KW-0472">Membrane</keyword>
<keyword evidence="3" id="KW-1185">Reference proteome</keyword>
<proteinExistence type="predicted"/>
<evidence type="ECO:0000313" key="2">
    <source>
        <dbReference type="EMBL" id="AWL29898.1"/>
    </source>
</evidence>
<keyword evidence="1" id="KW-0812">Transmembrane</keyword>
<reference evidence="2" key="1">
    <citation type="submission" date="2019-08" db="EMBL/GenBank/DDBJ databases">
        <title>The complete genome of Acinetobacter defluvii strain WCHAD010030.</title>
        <authorList>
            <person name="Hu Y."/>
            <person name="Qin J."/>
            <person name="Feng Y."/>
            <person name="Zong Z."/>
        </authorList>
    </citation>
    <scope>NUCLEOTIDE SEQUENCE</scope>
    <source>
        <strain evidence="2">WCHA30</strain>
    </source>
</reference>
<dbReference type="STRING" id="1871111.GCA_001704615_00496"/>
<dbReference type="KEGG" id="adv:DJ533_15650"/>
<name>A0A2S2FG69_9GAMM</name>
<dbReference type="AlphaFoldDB" id="A0A2S2FG69"/>
<keyword evidence="1" id="KW-1133">Transmembrane helix</keyword>
<evidence type="ECO:0008006" key="4">
    <source>
        <dbReference type="Google" id="ProtNLM"/>
    </source>
</evidence>
<feature type="transmembrane region" description="Helical" evidence="1">
    <location>
        <begin position="40"/>
        <end position="58"/>
    </location>
</feature>
<accession>A0A2S2FG69</accession>
<dbReference type="Proteomes" id="UP000245977">
    <property type="component" value="Chromosome"/>
</dbReference>
<evidence type="ECO:0000256" key="1">
    <source>
        <dbReference type="SAM" id="Phobius"/>
    </source>
</evidence>